<evidence type="ECO:0008006" key="5">
    <source>
        <dbReference type="Google" id="ProtNLM"/>
    </source>
</evidence>
<feature type="region of interest" description="Disordered" evidence="1">
    <location>
        <begin position="144"/>
        <end position="171"/>
    </location>
</feature>
<dbReference type="PANTHER" id="PTHR34781:SF2">
    <property type="entry name" value="TRANSMEMBRANE PROTEIN"/>
    <property type="match status" value="1"/>
</dbReference>
<evidence type="ECO:0000256" key="1">
    <source>
        <dbReference type="SAM" id="MobiDB-lite"/>
    </source>
</evidence>
<evidence type="ECO:0000256" key="2">
    <source>
        <dbReference type="SAM" id="Phobius"/>
    </source>
</evidence>
<organism evidence="3 4">
    <name type="scientific">Cannabis sativa</name>
    <name type="common">Hemp</name>
    <name type="synonym">Marijuana</name>
    <dbReference type="NCBI Taxonomy" id="3483"/>
    <lineage>
        <taxon>Eukaryota</taxon>
        <taxon>Viridiplantae</taxon>
        <taxon>Streptophyta</taxon>
        <taxon>Embryophyta</taxon>
        <taxon>Tracheophyta</taxon>
        <taxon>Spermatophyta</taxon>
        <taxon>Magnoliopsida</taxon>
        <taxon>eudicotyledons</taxon>
        <taxon>Gunneridae</taxon>
        <taxon>Pentapetalae</taxon>
        <taxon>rosids</taxon>
        <taxon>fabids</taxon>
        <taxon>Rosales</taxon>
        <taxon>Cannabaceae</taxon>
        <taxon>Cannabis</taxon>
    </lineage>
</organism>
<feature type="compositionally biased region" description="Polar residues" evidence="1">
    <location>
        <begin position="37"/>
        <end position="46"/>
    </location>
</feature>
<comment type="caution">
    <text evidence="3">The sequence shown here is derived from an EMBL/GenBank/DDBJ whole genome shotgun (WGS) entry which is preliminary data.</text>
</comment>
<evidence type="ECO:0000313" key="3">
    <source>
        <dbReference type="EMBL" id="KAF4397529.1"/>
    </source>
</evidence>
<proteinExistence type="predicted"/>
<protein>
    <recommendedName>
        <fullName evidence="5">Transmembrane protein</fullName>
    </recommendedName>
</protein>
<keyword evidence="2" id="KW-1133">Transmembrane helix</keyword>
<feature type="transmembrane region" description="Helical" evidence="2">
    <location>
        <begin position="101"/>
        <end position="124"/>
    </location>
</feature>
<keyword evidence="4" id="KW-1185">Reference proteome</keyword>
<keyword evidence="2" id="KW-0472">Membrane</keyword>
<keyword evidence="2" id="KW-0812">Transmembrane</keyword>
<dbReference type="AlphaFoldDB" id="A0A7J6HS02"/>
<feature type="region of interest" description="Disordered" evidence="1">
    <location>
        <begin position="37"/>
        <end position="60"/>
    </location>
</feature>
<name>A0A7J6HS02_CANSA</name>
<dbReference type="PANTHER" id="PTHR34781">
    <property type="entry name" value="TRANSMEMBRANE PROTEIN"/>
    <property type="match status" value="1"/>
</dbReference>
<feature type="compositionally biased region" description="Basic and acidic residues" evidence="1">
    <location>
        <begin position="151"/>
        <end position="169"/>
    </location>
</feature>
<accession>A0A7J6HS02</accession>
<feature type="compositionally biased region" description="Low complexity" evidence="1">
    <location>
        <begin position="47"/>
        <end position="60"/>
    </location>
</feature>
<feature type="transmembrane region" description="Helical" evidence="2">
    <location>
        <begin position="75"/>
        <end position="95"/>
    </location>
</feature>
<reference evidence="3 4" key="1">
    <citation type="journal article" date="2020" name="bioRxiv">
        <title>Sequence and annotation of 42 cannabis genomes reveals extensive copy number variation in cannabinoid synthesis and pathogen resistance genes.</title>
        <authorList>
            <person name="Mckernan K.J."/>
            <person name="Helbert Y."/>
            <person name="Kane L.T."/>
            <person name="Ebling H."/>
            <person name="Zhang L."/>
            <person name="Liu B."/>
            <person name="Eaton Z."/>
            <person name="Mclaughlin S."/>
            <person name="Kingan S."/>
            <person name="Baybayan P."/>
            <person name="Concepcion G."/>
            <person name="Jordan M."/>
            <person name="Riva A."/>
            <person name="Barbazuk W."/>
            <person name="Harkins T."/>
        </authorList>
    </citation>
    <scope>NUCLEOTIDE SEQUENCE [LARGE SCALE GENOMIC DNA]</scope>
    <source>
        <strain evidence="4">cv. Jamaican Lion 4</strain>
        <tissue evidence="3">Leaf</tissue>
    </source>
</reference>
<dbReference type="EMBL" id="JAATIQ010000033">
    <property type="protein sequence ID" value="KAF4397529.1"/>
    <property type="molecule type" value="Genomic_DNA"/>
</dbReference>
<gene>
    <name evidence="3" type="ORF">G4B88_027269</name>
</gene>
<evidence type="ECO:0000313" key="4">
    <source>
        <dbReference type="Proteomes" id="UP000583929"/>
    </source>
</evidence>
<dbReference type="Proteomes" id="UP000583929">
    <property type="component" value="Unassembled WGS sequence"/>
</dbReference>
<sequence>MRSQDQHQQHHHHQSRVFYELSSMIFHILKSPPLSNPFTNGRIGTTSSSPSSSSSSSSRVASTSSSRQASTFSQVSSPTAFASLFLGISLALMLFGSVTFVIGFFLMPLVMGLVLLFYAVEVLFNLSELGRSILCPASSYRDVPDMNTNSNKKDNNESKKDNGVNKDGKATSLPVAEIDCSTVPRHLTQQSRHEQHEQHHRN</sequence>